<keyword evidence="8 10" id="KW-0411">Iron-sulfur</keyword>
<comment type="domain">
    <text evidence="10">The C-terminal domain binds 2 Fe-S clusters but is otherwise mostly in an intrinsically disordered conformation.</text>
</comment>
<dbReference type="GO" id="GO:0051539">
    <property type="term" value="F:4 iron, 4 sulfur cluster binding"/>
    <property type="evidence" value="ECO:0007669"/>
    <property type="project" value="UniProtKB-KW"/>
</dbReference>
<gene>
    <name evidence="13" type="ORF">BCR33DRAFT_758342</name>
</gene>
<evidence type="ECO:0000256" key="6">
    <source>
        <dbReference type="ARBA" id="ARBA00022723"/>
    </source>
</evidence>
<feature type="region of interest" description="Fe-S binding site B" evidence="10">
    <location>
        <begin position="325"/>
        <end position="339"/>
    </location>
</feature>
<keyword evidence="4 10" id="KW-0963">Cytoplasm</keyword>
<dbReference type="EMBL" id="MCGO01000029">
    <property type="protein sequence ID" value="ORY42315.1"/>
    <property type="molecule type" value="Genomic_DNA"/>
</dbReference>
<dbReference type="HAMAP" id="MF_03115">
    <property type="entry name" value="Anamorsin"/>
    <property type="match status" value="1"/>
</dbReference>
<dbReference type="Pfam" id="PF05093">
    <property type="entry name" value="CIAPIN1"/>
    <property type="match status" value="1"/>
</dbReference>
<evidence type="ECO:0000256" key="1">
    <source>
        <dbReference type="ARBA" id="ARBA00001966"/>
    </source>
</evidence>
<dbReference type="InterPro" id="IPR007785">
    <property type="entry name" value="Anamorsin"/>
</dbReference>
<comment type="domain">
    <text evidence="10">The twin Cx2C motifs are involved in the recognition by the mitochondrial MIA40-ERV1 disulfide relay system. The formation of 2 disulfide bonds in the Cx2C motifs through dithiol/disulfide exchange reactions effectively traps the protein in the mitochondrial intermembrane space.</text>
</comment>
<accession>A0A1Y2C7M7</accession>
<feature type="binding site" evidence="10">
    <location>
        <position position="272"/>
    </location>
    <ligand>
        <name>[2Fe-2S] cluster</name>
        <dbReference type="ChEBI" id="CHEBI:190135"/>
    </ligand>
</feature>
<keyword evidence="5 10" id="KW-0001">2Fe-2S</keyword>
<dbReference type="Proteomes" id="UP000193642">
    <property type="component" value="Unassembled WGS sequence"/>
</dbReference>
<evidence type="ECO:0000256" key="3">
    <source>
        <dbReference type="ARBA" id="ARBA00022485"/>
    </source>
</evidence>
<dbReference type="GO" id="GO:0005758">
    <property type="term" value="C:mitochondrial intermembrane space"/>
    <property type="evidence" value="ECO:0007669"/>
    <property type="project" value="UniProtKB-SubCell"/>
</dbReference>
<dbReference type="OrthoDB" id="311633at2759"/>
<evidence type="ECO:0000256" key="10">
    <source>
        <dbReference type="HAMAP-Rule" id="MF_03115"/>
    </source>
</evidence>
<feature type="binding site" evidence="10">
    <location>
        <position position="328"/>
    </location>
    <ligand>
        <name>[4Fe-4S] cluster</name>
        <dbReference type="ChEBI" id="CHEBI:49883"/>
    </ligand>
</feature>
<comment type="cofactor">
    <cofactor evidence="1 10">
        <name>[4Fe-4S] cluster</name>
        <dbReference type="ChEBI" id="CHEBI:49883"/>
    </cofactor>
</comment>
<evidence type="ECO:0000256" key="7">
    <source>
        <dbReference type="ARBA" id="ARBA00023004"/>
    </source>
</evidence>
<feature type="binding site" evidence="10">
    <location>
        <position position="290"/>
    </location>
    <ligand>
        <name>[2Fe-2S] cluster</name>
        <dbReference type="ChEBI" id="CHEBI:190135"/>
    </ligand>
</feature>
<evidence type="ECO:0000259" key="12">
    <source>
        <dbReference type="Pfam" id="PF20922"/>
    </source>
</evidence>
<feature type="short sequence motif" description="Cx2C motif 1" evidence="10">
    <location>
        <begin position="325"/>
        <end position="328"/>
    </location>
</feature>
<dbReference type="Pfam" id="PF20922">
    <property type="entry name" value="Anamorsin_N"/>
    <property type="match status" value="1"/>
</dbReference>
<dbReference type="InterPro" id="IPR029063">
    <property type="entry name" value="SAM-dependent_MTases_sf"/>
</dbReference>
<dbReference type="PANTHER" id="PTHR13273">
    <property type="entry name" value="ANAMORSIN"/>
    <property type="match status" value="1"/>
</dbReference>
<dbReference type="GO" id="GO:0016226">
    <property type="term" value="P:iron-sulfur cluster assembly"/>
    <property type="evidence" value="ECO:0007669"/>
    <property type="project" value="UniProtKB-UniRule"/>
</dbReference>
<keyword evidence="14" id="KW-1185">Reference proteome</keyword>
<comment type="caution">
    <text evidence="13">The sequence shown here is derived from an EMBL/GenBank/DDBJ whole genome shotgun (WGS) entry which is preliminary data.</text>
</comment>
<reference evidence="13 14" key="1">
    <citation type="submission" date="2016-07" db="EMBL/GenBank/DDBJ databases">
        <title>Pervasive Adenine N6-methylation of Active Genes in Fungi.</title>
        <authorList>
            <consortium name="DOE Joint Genome Institute"/>
            <person name="Mondo S.J."/>
            <person name="Dannebaum R.O."/>
            <person name="Kuo R.C."/>
            <person name="Labutti K."/>
            <person name="Haridas S."/>
            <person name="Kuo A."/>
            <person name="Salamov A."/>
            <person name="Ahrendt S.R."/>
            <person name="Lipzen A."/>
            <person name="Sullivan W."/>
            <person name="Andreopoulos W.B."/>
            <person name="Clum A."/>
            <person name="Lindquist E."/>
            <person name="Daum C."/>
            <person name="Ramamoorthy G.K."/>
            <person name="Gryganskyi A."/>
            <person name="Culley D."/>
            <person name="Magnuson J.K."/>
            <person name="James T.Y."/>
            <person name="O'Malley M.A."/>
            <person name="Stajich J.E."/>
            <person name="Spatafora J.W."/>
            <person name="Visel A."/>
            <person name="Grigoriev I.V."/>
        </authorList>
    </citation>
    <scope>NUCLEOTIDE SEQUENCE [LARGE SCALE GENOMIC DNA]</scope>
    <source>
        <strain evidence="13 14">JEL800</strain>
    </source>
</reference>
<keyword evidence="7 10" id="KW-0408">Iron</keyword>
<comment type="caution">
    <text evidence="10">Lacks conserved residue(s) required for the propagation of feature annotation.</text>
</comment>
<dbReference type="GO" id="GO:0009055">
    <property type="term" value="F:electron transfer activity"/>
    <property type="evidence" value="ECO:0007669"/>
    <property type="project" value="UniProtKB-UniRule"/>
</dbReference>
<keyword evidence="3 10" id="KW-0004">4Fe-4S</keyword>
<feature type="binding site" evidence="10">
    <location>
        <position position="325"/>
    </location>
    <ligand>
        <name>[4Fe-4S] cluster</name>
        <dbReference type="ChEBI" id="CHEBI:49883"/>
    </ligand>
</feature>
<evidence type="ECO:0000256" key="4">
    <source>
        <dbReference type="ARBA" id="ARBA00022490"/>
    </source>
</evidence>
<feature type="domain" description="Anamorsin N-terminal" evidence="12">
    <location>
        <begin position="13"/>
        <end position="200"/>
    </location>
</feature>
<feature type="binding site" evidence="10">
    <location>
        <position position="285"/>
    </location>
    <ligand>
        <name>[2Fe-2S] cluster</name>
        <dbReference type="ChEBI" id="CHEBI:190135"/>
    </ligand>
</feature>
<dbReference type="InterPro" id="IPR046408">
    <property type="entry name" value="CIAPIN1"/>
</dbReference>
<dbReference type="GO" id="GO:0051537">
    <property type="term" value="F:2 iron, 2 sulfur cluster binding"/>
    <property type="evidence" value="ECO:0007669"/>
    <property type="project" value="UniProtKB-UniRule"/>
</dbReference>
<dbReference type="AlphaFoldDB" id="A0A1Y2C7M7"/>
<evidence type="ECO:0000313" key="14">
    <source>
        <dbReference type="Proteomes" id="UP000193642"/>
    </source>
</evidence>
<protein>
    <submittedName>
        <fullName evidence="13">DUF689-domain-containing protein</fullName>
    </submittedName>
</protein>
<evidence type="ECO:0000259" key="11">
    <source>
        <dbReference type="Pfam" id="PF05093"/>
    </source>
</evidence>
<comment type="cofactor">
    <cofactor evidence="10">
        <name>[2Fe-2S] cluster</name>
        <dbReference type="ChEBI" id="CHEBI:190135"/>
    </cofactor>
</comment>
<dbReference type="PANTHER" id="PTHR13273:SF14">
    <property type="entry name" value="ANAMORSIN"/>
    <property type="match status" value="1"/>
</dbReference>
<feature type="binding site" evidence="10">
    <location>
        <position position="339"/>
    </location>
    <ligand>
        <name>[4Fe-4S] cluster</name>
        <dbReference type="ChEBI" id="CHEBI:49883"/>
    </ligand>
</feature>
<keyword evidence="9 10" id="KW-0496">Mitochondrion</keyword>
<evidence type="ECO:0000313" key="13">
    <source>
        <dbReference type="EMBL" id="ORY42315.1"/>
    </source>
</evidence>
<evidence type="ECO:0000256" key="5">
    <source>
        <dbReference type="ARBA" id="ARBA00022714"/>
    </source>
</evidence>
<comment type="similarity">
    <text evidence="2 10">Belongs to the anamorsin family.</text>
</comment>
<evidence type="ECO:0000256" key="2">
    <source>
        <dbReference type="ARBA" id="ARBA00008169"/>
    </source>
</evidence>
<feature type="short sequence motif" description="Cx2C motif 2" evidence="10">
    <location>
        <begin position="336"/>
        <end position="339"/>
    </location>
</feature>
<name>A0A1Y2C7M7_9FUNG</name>
<keyword evidence="6 10" id="KW-0479">Metal-binding</keyword>
<feature type="binding site" evidence="10">
    <location>
        <position position="288"/>
    </location>
    <ligand>
        <name>[2Fe-2S] cluster</name>
        <dbReference type="ChEBI" id="CHEBI:190135"/>
    </ligand>
</feature>
<sequence>MLTETLPLASPSDTVLLLGNPAASTAELQSLHTLVSSQVTSSGSVAFEQLDRLDKIVLPTAKHTLILSGFAGPAAFPHSSETLTSLGTTLKTGATLKLREPVLSDTFTAAQQSTLPTAVRSRVPFRTTAQLLSALKLAGFVDAVVVKTSAVSESQLRRWCQGDCWGVSDDKEDEFVEGWKGGRLEVVEVVAKRPAYAVGAAVKLSFGKRKQQATATAAVVEEVKKVEPVKKKVWIISADDEDDDAGMDEELEDEEALLDEEDKKAPVIETGCGDAVTEGKKKKACKNCSCGLADELEEEEVQLAAKVESEITVVKPPKKAPVSSCGNCYLGDAFRCGSCPYLGMPAFKPGETVTLAGNLLNDDI</sequence>
<organism evidence="13 14">
    <name type="scientific">Rhizoclosmatium globosum</name>
    <dbReference type="NCBI Taxonomy" id="329046"/>
    <lineage>
        <taxon>Eukaryota</taxon>
        <taxon>Fungi</taxon>
        <taxon>Fungi incertae sedis</taxon>
        <taxon>Chytridiomycota</taxon>
        <taxon>Chytridiomycota incertae sedis</taxon>
        <taxon>Chytridiomycetes</taxon>
        <taxon>Chytridiales</taxon>
        <taxon>Chytriomycetaceae</taxon>
        <taxon>Rhizoclosmatium</taxon>
    </lineage>
</organism>
<dbReference type="STRING" id="329046.A0A1Y2C7M7"/>
<evidence type="ECO:0000256" key="8">
    <source>
        <dbReference type="ARBA" id="ARBA00023014"/>
    </source>
</evidence>
<feature type="domain" description="Anamorsin C-terminal" evidence="11">
    <location>
        <begin position="272"/>
        <end position="355"/>
    </location>
</feature>
<dbReference type="Gene3D" id="3.40.50.150">
    <property type="entry name" value="Vaccinia Virus protein VP39"/>
    <property type="match status" value="1"/>
</dbReference>
<comment type="domain">
    <text evidence="10">The N-terminal domain has structural similarity with S-adenosyl-L-methionine-dependent methyltransferases, but does not bind S-adenosyl-L-methionine. It is required for correct assembly of the 2 Fe-S clusters.</text>
</comment>
<proteinExistence type="inferred from homology"/>
<comment type="subcellular location">
    <subcellularLocation>
        <location evidence="10">Cytoplasm</location>
    </subcellularLocation>
    <subcellularLocation>
        <location evidence="10">Mitochondrion intermembrane space</location>
    </subcellularLocation>
</comment>
<evidence type="ECO:0000256" key="9">
    <source>
        <dbReference type="ARBA" id="ARBA00023128"/>
    </source>
</evidence>
<dbReference type="InterPro" id="IPR049011">
    <property type="entry name" value="Anamorsin_N_metazoan"/>
</dbReference>
<feature type="binding site" evidence="10">
    <location>
        <position position="336"/>
    </location>
    <ligand>
        <name>[4Fe-4S] cluster</name>
        <dbReference type="ChEBI" id="CHEBI:49883"/>
    </ligand>
</feature>
<dbReference type="GO" id="GO:0046872">
    <property type="term" value="F:metal ion binding"/>
    <property type="evidence" value="ECO:0007669"/>
    <property type="project" value="UniProtKB-KW"/>
</dbReference>